<protein>
    <submittedName>
        <fullName evidence="13">Unconventional myosin-VIIb</fullName>
    </submittedName>
</protein>
<comment type="caution">
    <text evidence="11">Lacks conserved residue(s) required for the propagation of feature annotation.</text>
</comment>
<dbReference type="GO" id="GO:0000146">
    <property type="term" value="F:microfilament motor activity"/>
    <property type="evidence" value="ECO:0007669"/>
    <property type="project" value="TreeGrafter"/>
</dbReference>
<keyword evidence="4" id="KW-0677">Repeat</keyword>
<keyword evidence="10" id="KW-0966">Cell projection</keyword>
<keyword evidence="8" id="KW-0505">Motor protein</keyword>
<dbReference type="Gene3D" id="1.20.120.720">
    <property type="entry name" value="Myosin VI head, motor domain, U50 subdomain"/>
    <property type="match status" value="1"/>
</dbReference>
<dbReference type="SUPFAM" id="SSF52540">
    <property type="entry name" value="P-loop containing nucleoside triphosphate hydrolases"/>
    <property type="match status" value="1"/>
</dbReference>
<evidence type="ECO:0000256" key="8">
    <source>
        <dbReference type="ARBA" id="ARBA00023175"/>
    </source>
</evidence>
<evidence type="ECO:0000256" key="7">
    <source>
        <dbReference type="ARBA" id="ARBA00023123"/>
    </source>
</evidence>
<evidence type="ECO:0000256" key="10">
    <source>
        <dbReference type="ARBA" id="ARBA00023273"/>
    </source>
</evidence>
<keyword evidence="5" id="KW-0547">Nucleotide-binding</keyword>
<comment type="similarity">
    <text evidence="11">Belongs to the TRAFAC class myosin-kinesin ATPase superfamily. Myosin family.</text>
</comment>
<evidence type="ECO:0000259" key="12">
    <source>
        <dbReference type="PROSITE" id="PS51456"/>
    </source>
</evidence>
<sequence>MNDNSSRFGKYIQLRFQNSSVKSAKINEYLLEKSRVVHQDEGERNFHIFYCMLAGISAEDKEMYGLLDPDLYRYINGKYGSPEMVNKWSTKYNEVCNAMDMVGFEEQEQVDMKTILAGILSLGNIKFEPQETGILKATEQSNGWLKAAAGQFGVQEEELVKCLICTTSVTRGESIKRNHSQQQAEDARDSIAKVAYGRVFGWIVSKINELLAPNVDLNEEHQEIGMFLISQILCL</sequence>
<evidence type="ECO:0000256" key="9">
    <source>
        <dbReference type="ARBA" id="ARBA00023212"/>
    </source>
</evidence>
<dbReference type="SMART" id="SM00242">
    <property type="entry name" value="MYSc"/>
    <property type="match status" value="1"/>
</dbReference>
<dbReference type="InterPro" id="IPR036961">
    <property type="entry name" value="Kinesin_motor_dom_sf"/>
</dbReference>
<dbReference type="GO" id="GO:0042995">
    <property type="term" value="C:cell projection"/>
    <property type="evidence" value="ECO:0007669"/>
    <property type="project" value="UniProtKB-SubCell"/>
</dbReference>
<accession>A0A444UWJ4</accession>
<evidence type="ECO:0000256" key="6">
    <source>
        <dbReference type="ARBA" id="ARBA00022840"/>
    </source>
</evidence>
<dbReference type="InterPro" id="IPR027417">
    <property type="entry name" value="P-loop_NTPase"/>
</dbReference>
<keyword evidence="14" id="KW-1185">Reference proteome</keyword>
<dbReference type="GO" id="GO:0016459">
    <property type="term" value="C:myosin complex"/>
    <property type="evidence" value="ECO:0007669"/>
    <property type="project" value="UniProtKB-KW"/>
</dbReference>
<dbReference type="GO" id="GO:0030832">
    <property type="term" value="P:regulation of actin filament length"/>
    <property type="evidence" value="ECO:0007669"/>
    <property type="project" value="TreeGrafter"/>
</dbReference>
<gene>
    <name evidence="13" type="ORF">EOD39_20020</name>
</gene>
<evidence type="ECO:0000313" key="13">
    <source>
        <dbReference type="EMBL" id="RXM92543.1"/>
    </source>
</evidence>
<keyword evidence="7 11" id="KW-0518">Myosin</keyword>
<dbReference type="PANTHER" id="PTHR46256">
    <property type="entry name" value="AGAP011099-PA"/>
    <property type="match status" value="1"/>
</dbReference>
<dbReference type="AlphaFoldDB" id="A0A444UWJ4"/>
<dbReference type="PROSITE" id="PS51456">
    <property type="entry name" value="MYOSIN_MOTOR"/>
    <property type="match status" value="1"/>
</dbReference>
<evidence type="ECO:0000256" key="4">
    <source>
        <dbReference type="ARBA" id="ARBA00022737"/>
    </source>
</evidence>
<proteinExistence type="inferred from homology"/>
<keyword evidence="6" id="KW-0067">ATP-binding</keyword>
<dbReference type="GO" id="GO:0004674">
    <property type="term" value="F:protein serine/threonine kinase activity"/>
    <property type="evidence" value="ECO:0007669"/>
    <property type="project" value="TreeGrafter"/>
</dbReference>
<evidence type="ECO:0000256" key="5">
    <source>
        <dbReference type="ARBA" id="ARBA00022741"/>
    </source>
</evidence>
<evidence type="ECO:0000256" key="2">
    <source>
        <dbReference type="ARBA" id="ARBA00004316"/>
    </source>
</evidence>
<dbReference type="Proteomes" id="UP000289886">
    <property type="component" value="Unassembled WGS sequence"/>
</dbReference>
<evidence type="ECO:0000313" key="14">
    <source>
        <dbReference type="Proteomes" id="UP000289886"/>
    </source>
</evidence>
<keyword evidence="3" id="KW-0963">Cytoplasm</keyword>
<keyword evidence="9" id="KW-0206">Cytoskeleton</keyword>
<evidence type="ECO:0000256" key="11">
    <source>
        <dbReference type="PROSITE-ProRule" id="PRU00782"/>
    </source>
</evidence>
<keyword evidence="11" id="KW-0009">Actin-binding</keyword>
<dbReference type="GO" id="GO:0005524">
    <property type="term" value="F:ATP binding"/>
    <property type="evidence" value="ECO:0007669"/>
    <property type="project" value="UniProtKB-KW"/>
</dbReference>
<reference evidence="13 14" key="1">
    <citation type="submission" date="2019-01" db="EMBL/GenBank/DDBJ databases">
        <title>Draft Genome and Complete Hox-Cluster Characterization of the Sterlet Sturgeon (Acipenser ruthenus).</title>
        <authorList>
            <person name="Wei Q."/>
        </authorList>
    </citation>
    <scope>NUCLEOTIDE SEQUENCE [LARGE SCALE GENOMIC DNA]</scope>
    <source>
        <strain evidence="13">WHYD16114868_AA</strain>
        <tissue evidence="13">Blood</tissue>
    </source>
</reference>
<evidence type="ECO:0000256" key="1">
    <source>
        <dbReference type="ARBA" id="ARBA00004245"/>
    </source>
</evidence>
<comment type="subcellular location">
    <subcellularLocation>
        <location evidence="2">Cell projection</location>
    </subcellularLocation>
    <subcellularLocation>
        <location evidence="1">Cytoplasm</location>
        <location evidence="1">Cytoskeleton</location>
    </subcellularLocation>
</comment>
<organism evidence="13 14">
    <name type="scientific">Acipenser ruthenus</name>
    <name type="common">Sterlet sturgeon</name>
    <dbReference type="NCBI Taxonomy" id="7906"/>
    <lineage>
        <taxon>Eukaryota</taxon>
        <taxon>Metazoa</taxon>
        <taxon>Chordata</taxon>
        <taxon>Craniata</taxon>
        <taxon>Vertebrata</taxon>
        <taxon>Euteleostomi</taxon>
        <taxon>Actinopterygii</taxon>
        <taxon>Chondrostei</taxon>
        <taxon>Acipenseriformes</taxon>
        <taxon>Acipenseridae</taxon>
        <taxon>Acipenser</taxon>
    </lineage>
</organism>
<dbReference type="PANTHER" id="PTHR46256:SF5">
    <property type="entry name" value="MYOSIN-IIIB-LIKE"/>
    <property type="match status" value="1"/>
</dbReference>
<dbReference type="InterPro" id="IPR052409">
    <property type="entry name" value="Myosin-III_kinase_activity"/>
</dbReference>
<dbReference type="GO" id="GO:0003779">
    <property type="term" value="F:actin binding"/>
    <property type="evidence" value="ECO:0007669"/>
    <property type="project" value="UniProtKB-KW"/>
</dbReference>
<name>A0A444UWJ4_ACIRT</name>
<dbReference type="InterPro" id="IPR001609">
    <property type="entry name" value="Myosin_head_motor_dom-like"/>
</dbReference>
<comment type="caution">
    <text evidence="13">The sequence shown here is derived from an EMBL/GenBank/DDBJ whole genome shotgun (WGS) entry which is preliminary data.</text>
</comment>
<feature type="domain" description="Myosin motor" evidence="12">
    <location>
        <begin position="1"/>
        <end position="235"/>
    </location>
</feature>
<dbReference type="Pfam" id="PF00063">
    <property type="entry name" value="Myosin_head"/>
    <property type="match status" value="1"/>
</dbReference>
<dbReference type="Gene3D" id="3.40.850.10">
    <property type="entry name" value="Kinesin motor domain"/>
    <property type="match status" value="1"/>
</dbReference>
<dbReference type="EMBL" id="SCEB01006081">
    <property type="protein sequence ID" value="RXM92543.1"/>
    <property type="molecule type" value="Genomic_DNA"/>
</dbReference>
<evidence type="ECO:0000256" key="3">
    <source>
        <dbReference type="ARBA" id="ARBA00022490"/>
    </source>
</evidence>